<dbReference type="InterPro" id="IPR057670">
    <property type="entry name" value="SH3_retrovirus"/>
</dbReference>
<protein>
    <recommendedName>
        <fullName evidence="2">Integrase catalytic domain-containing protein</fullName>
    </recommendedName>
</protein>
<dbReference type="InterPro" id="IPR039537">
    <property type="entry name" value="Retrotran_Ty1/copia-like"/>
</dbReference>
<dbReference type="GO" id="GO:0003676">
    <property type="term" value="F:nucleic acid binding"/>
    <property type="evidence" value="ECO:0007669"/>
    <property type="project" value="InterPro"/>
</dbReference>
<feature type="domain" description="Integrase catalytic" evidence="2">
    <location>
        <begin position="62"/>
        <end position="131"/>
    </location>
</feature>
<keyword evidence="4" id="KW-1185">Reference proteome</keyword>
<dbReference type="Proteomes" id="UP000257109">
    <property type="component" value="Unassembled WGS sequence"/>
</dbReference>
<dbReference type="PANTHER" id="PTHR42648:SF18">
    <property type="entry name" value="RETROTRANSPOSON, UNCLASSIFIED-LIKE PROTEIN"/>
    <property type="match status" value="1"/>
</dbReference>
<dbReference type="Pfam" id="PF25597">
    <property type="entry name" value="SH3_retrovirus"/>
    <property type="match status" value="1"/>
</dbReference>
<dbReference type="AlphaFoldDB" id="A0A371HPC6"/>
<name>A0A371HPC6_MUCPR</name>
<evidence type="ECO:0000259" key="2">
    <source>
        <dbReference type="PROSITE" id="PS50994"/>
    </source>
</evidence>
<sequence length="241" mass="27682">MVKGLSCFDTSSKTCEDWLVGKQQRLPFPRESAWRASQSLDLVHANICGPISPMSNSNKRQLIVAYTPQPNGVAKQKNRTIMNMVRSMLSRKKILKKLWPEAINWTIHVLNRSPTLAIKNKCPKEAWSGFKPLVAYFKVFGCVTHVHILDCKMSKLDDKSSKCVFLGVSEESKAHRLYDLFSQKIIVSRDVVFEENKSWDWDKSHREAILVDLNWDDNEKESNRHCDEAENSTNDDRKKGA</sequence>
<dbReference type="EMBL" id="QJKJ01002040">
    <property type="protein sequence ID" value="RDY04656.1"/>
    <property type="molecule type" value="Genomic_DNA"/>
</dbReference>
<evidence type="ECO:0000313" key="3">
    <source>
        <dbReference type="EMBL" id="RDY04656.1"/>
    </source>
</evidence>
<proteinExistence type="predicted"/>
<dbReference type="PANTHER" id="PTHR42648">
    <property type="entry name" value="TRANSPOSASE, PUTATIVE-RELATED"/>
    <property type="match status" value="1"/>
</dbReference>
<dbReference type="InterPro" id="IPR001584">
    <property type="entry name" value="Integrase_cat-core"/>
</dbReference>
<dbReference type="OrthoDB" id="6776856at2759"/>
<comment type="caution">
    <text evidence="3">The sequence shown here is derived from an EMBL/GenBank/DDBJ whole genome shotgun (WGS) entry which is preliminary data.</text>
</comment>
<reference evidence="3" key="1">
    <citation type="submission" date="2018-05" db="EMBL/GenBank/DDBJ databases">
        <title>Draft genome of Mucuna pruriens seed.</title>
        <authorList>
            <person name="Nnadi N.E."/>
            <person name="Vos R."/>
            <person name="Hasami M.H."/>
            <person name="Devisetty U.K."/>
            <person name="Aguiy J.C."/>
        </authorList>
    </citation>
    <scope>NUCLEOTIDE SEQUENCE [LARGE SCALE GENOMIC DNA]</scope>
    <source>
        <strain evidence="3">JCA_2017</strain>
    </source>
</reference>
<organism evidence="3 4">
    <name type="scientific">Mucuna pruriens</name>
    <name type="common">Velvet bean</name>
    <name type="synonym">Dolichos pruriens</name>
    <dbReference type="NCBI Taxonomy" id="157652"/>
    <lineage>
        <taxon>Eukaryota</taxon>
        <taxon>Viridiplantae</taxon>
        <taxon>Streptophyta</taxon>
        <taxon>Embryophyta</taxon>
        <taxon>Tracheophyta</taxon>
        <taxon>Spermatophyta</taxon>
        <taxon>Magnoliopsida</taxon>
        <taxon>eudicotyledons</taxon>
        <taxon>Gunneridae</taxon>
        <taxon>Pentapetalae</taxon>
        <taxon>rosids</taxon>
        <taxon>fabids</taxon>
        <taxon>Fabales</taxon>
        <taxon>Fabaceae</taxon>
        <taxon>Papilionoideae</taxon>
        <taxon>50 kb inversion clade</taxon>
        <taxon>NPAAA clade</taxon>
        <taxon>indigoferoid/millettioid clade</taxon>
        <taxon>Phaseoleae</taxon>
        <taxon>Mucuna</taxon>
    </lineage>
</organism>
<feature type="non-terminal residue" evidence="3">
    <location>
        <position position="1"/>
    </location>
</feature>
<feature type="region of interest" description="Disordered" evidence="1">
    <location>
        <begin position="220"/>
        <end position="241"/>
    </location>
</feature>
<dbReference type="GO" id="GO:0015074">
    <property type="term" value="P:DNA integration"/>
    <property type="evidence" value="ECO:0007669"/>
    <property type="project" value="InterPro"/>
</dbReference>
<dbReference type="InterPro" id="IPR036397">
    <property type="entry name" value="RNaseH_sf"/>
</dbReference>
<dbReference type="STRING" id="157652.A0A371HPC6"/>
<dbReference type="PROSITE" id="PS50994">
    <property type="entry name" value="INTEGRASE"/>
    <property type="match status" value="1"/>
</dbReference>
<gene>
    <name evidence="3" type="ORF">CR513_11603</name>
</gene>
<evidence type="ECO:0000313" key="4">
    <source>
        <dbReference type="Proteomes" id="UP000257109"/>
    </source>
</evidence>
<dbReference type="SUPFAM" id="SSF53098">
    <property type="entry name" value="Ribonuclease H-like"/>
    <property type="match status" value="1"/>
</dbReference>
<evidence type="ECO:0000256" key="1">
    <source>
        <dbReference type="SAM" id="MobiDB-lite"/>
    </source>
</evidence>
<accession>A0A371HPC6</accession>
<dbReference type="InterPro" id="IPR012337">
    <property type="entry name" value="RNaseH-like_sf"/>
</dbReference>
<dbReference type="Gene3D" id="3.30.420.10">
    <property type="entry name" value="Ribonuclease H-like superfamily/Ribonuclease H"/>
    <property type="match status" value="1"/>
</dbReference>